<evidence type="ECO:0000313" key="1">
    <source>
        <dbReference type="EMBL" id="CAH2012621.1"/>
    </source>
</evidence>
<organism evidence="1 2">
    <name type="scientific">Acanthoscelides obtectus</name>
    <name type="common">Bean weevil</name>
    <name type="synonym">Bruchus obtectus</name>
    <dbReference type="NCBI Taxonomy" id="200917"/>
    <lineage>
        <taxon>Eukaryota</taxon>
        <taxon>Metazoa</taxon>
        <taxon>Ecdysozoa</taxon>
        <taxon>Arthropoda</taxon>
        <taxon>Hexapoda</taxon>
        <taxon>Insecta</taxon>
        <taxon>Pterygota</taxon>
        <taxon>Neoptera</taxon>
        <taxon>Endopterygota</taxon>
        <taxon>Coleoptera</taxon>
        <taxon>Polyphaga</taxon>
        <taxon>Cucujiformia</taxon>
        <taxon>Chrysomeloidea</taxon>
        <taxon>Chrysomelidae</taxon>
        <taxon>Bruchinae</taxon>
        <taxon>Bruchini</taxon>
        <taxon>Acanthoscelides</taxon>
    </lineage>
</organism>
<dbReference type="Proteomes" id="UP001152888">
    <property type="component" value="Unassembled WGS sequence"/>
</dbReference>
<accession>A0A9P0MAK2</accession>
<feature type="non-terminal residue" evidence="1">
    <location>
        <position position="14"/>
    </location>
</feature>
<protein>
    <submittedName>
        <fullName evidence="1">Uncharacterized protein</fullName>
    </submittedName>
</protein>
<reference evidence="1" key="1">
    <citation type="submission" date="2022-03" db="EMBL/GenBank/DDBJ databases">
        <authorList>
            <person name="Sayadi A."/>
        </authorList>
    </citation>
    <scope>NUCLEOTIDE SEQUENCE</scope>
</reference>
<name>A0A9P0MAK2_ACAOB</name>
<comment type="caution">
    <text evidence="1">The sequence shown here is derived from an EMBL/GenBank/DDBJ whole genome shotgun (WGS) entry which is preliminary data.</text>
</comment>
<dbReference type="EMBL" id="CAKOFQ010008197">
    <property type="protein sequence ID" value="CAH2012621.1"/>
    <property type="molecule type" value="Genomic_DNA"/>
</dbReference>
<proteinExistence type="predicted"/>
<sequence>MAKFSEDELAVIAL</sequence>
<gene>
    <name evidence="1" type="ORF">ACAOBT_LOCUS32922</name>
</gene>
<evidence type="ECO:0000313" key="2">
    <source>
        <dbReference type="Proteomes" id="UP001152888"/>
    </source>
</evidence>
<keyword evidence="2" id="KW-1185">Reference proteome</keyword>